<keyword evidence="10" id="KW-1185">Reference proteome</keyword>
<dbReference type="Pfam" id="PF00072">
    <property type="entry name" value="Response_reg"/>
    <property type="match status" value="1"/>
</dbReference>
<feature type="modified residue" description="4-aspartylphosphate" evidence="4">
    <location>
        <position position="536"/>
    </location>
</feature>
<keyword evidence="6" id="KW-0732">Signal</keyword>
<dbReference type="SUPFAM" id="SSF47384">
    <property type="entry name" value="Homodimeric domain of signal transducing histidine kinase"/>
    <property type="match status" value="1"/>
</dbReference>
<comment type="catalytic activity">
    <reaction evidence="1">
        <text>ATP + protein L-histidine = ADP + protein N-phospho-L-histidine.</text>
        <dbReference type="EC" id="2.7.13.3"/>
    </reaction>
</comment>
<keyword evidence="5" id="KW-1133">Transmembrane helix</keyword>
<name>A0A366FPI4_9HYPH</name>
<dbReference type="PROSITE" id="PS50110">
    <property type="entry name" value="RESPONSE_REGULATORY"/>
    <property type="match status" value="1"/>
</dbReference>
<evidence type="ECO:0000259" key="8">
    <source>
        <dbReference type="PROSITE" id="PS50110"/>
    </source>
</evidence>
<dbReference type="PANTHER" id="PTHR43065:SF49">
    <property type="entry name" value="HISTIDINE KINASE"/>
    <property type="match status" value="1"/>
</dbReference>
<dbReference type="InterPro" id="IPR007891">
    <property type="entry name" value="CHASE3"/>
</dbReference>
<dbReference type="GO" id="GO:0000155">
    <property type="term" value="F:phosphorelay sensor kinase activity"/>
    <property type="evidence" value="ECO:0007669"/>
    <property type="project" value="InterPro"/>
</dbReference>
<dbReference type="Gene3D" id="3.40.50.2300">
    <property type="match status" value="1"/>
</dbReference>
<keyword evidence="9" id="KW-0808">Transferase</keyword>
<evidence type="ECO:0000256" key="6">
    <source>
        <dbReference type="SAM" id="SignalP"/>
    </source>
</evidence>
<dbReference type="Pfam" id="PF00512">
    <property type="entry name" value="HisKA"/>
    <property type="match status" value="1"/>
</dbReference>
<evidence type="ECO:0000313" key="9">
    <source>
        <dbReference type="EMBL" id="RBP16046.1"/>
    </source>
</evidence>
<protein>
    <recommendedName>
        <fullName evidence="2">histidine kinase</fullName>
        <ecNumber evidence="2">2.7.13.3</ecNumber>
    </recommendedName>
</protein>
<comment type="caution">
    <text evidence="9">The sequence shown here is derived from an EMBL/GenBank/DDBJ whole genome shotgun (WGS) entry which is preliminary data.</text>
</comment>
<dbReference type="PANTHER" id="PTHR43065">
    <property type="entry name" value="SENSOR HISTIDINE KINASE"/>
    <property type="match status" value="1"/>
</dbReference>
<evidence type="ECO:0000256" key="3">
    <source>
        <dbReference type="ARBA" id="ARBA00022553"/>
    </source>
</evidence>
<dbReference type="PROSITE" id="PS50109">
    <property type="entry name" value="HIS_KIN"/>
    <property type="match status" value="1"/>
</dbReference>
<dbReference type="InterPro" id="IPR003594">
    <property type="entry name" value="HATPase_dom"/>
</dbReference>
<dbReference type="InterPro" id="IPR005467">
    <property type="entry name" value="His_kinase_dom"/>
</dbReference>
<dbReference type="EC" id="2.7.13.3" evidence="2"/>
<reference evidence="9 10" key="1">
    <citation type="submission" date="2018-06" db="EMBL/GenBank/DDBJ databases">
        <title>Genomic Encyclopedia of Type Strains, Phase IV (KMG-IV): sequencing the most valuable type-strain genomes for metagenomic binning, comparative biology and taxonomic classification.</title>
        <authorList>
            <person name="Goeker M."/>
        </authorList>
    </citation>
    <scope>NUCLEOTIDE SEQUENCE [LARGE SCALE GENOMIC DNA]</scope>
    <source>
        <strain evidence="9 10">DSM 24875</strain>
    </source>
</reference>
<evidence type="ECO:0000256" key="1">
    <source>
        <dbReference type="ARBA" id="ARBA00000085"/>
    </source>
</evidence>
<dbReference type="InterPro" id="IPR036890">
    <property type="entry name" value="HATPase_C_sf"/>
</dbReference>
<organism evidence="9 10">
    <name type="scientific">Roseiarcus fermentans</name>
    <dbReference type="NCBI Taxonomy" id="1473586"/>
    <lineage>
        <taxon>Bacteria</taxon>
        <taxon>Pseudomonadati</taxon>
        <taxon>Pseudomonadota</taxon>
        <taxon>Alphaproteobacteria</taxon>
        <taxon>Hyphomicrobiales</taxon>
        <taxon>Roseiarcaceae</taxon>
        <taxon>Roseiarcus</taxon>
    </lineage>
</organism>
<dbReference type="InterPro" id="IPR004358">
    <property type="entry name" value="Sig_transdc_His_kin-like_C"/>
</dbReference>
<evidence type="ECO:0000256" key="5">
    <source>
        <dbReference type="SAM" id="Phobius"/>
    </source>
</evidence>
<dbReference type="SMART" id="SM00388">
    <property type="entry name" value="HisKA"/>
    <property type="match status" value="1"/>
</dbReference>
<dbReference type="EMBL" id="QNRK01000006">
    <property type="protein sequence ID" value="RBP16046.1"/>
    <property type="molecule type" value="Genomic_DNA"/>
</dbReference>
<feature type="chain" id="PRO_5016562046" description="histidine kinase" evidence="6">
    <location>
        <begin position="20"/>
        <end position="610"/>
    </location>
</feature>
<dbReference type="Gene3D" id="3.30.565.10">
    <property type="entry name" value="Histidine kinase-like ATPase, C-terminal domain"/>
    <property type="match status" value="1"/>
</dbReference>
<evidence type="ECO:0000259" key="7">
    <source>
        <dbReference type="PROSITE" id="PS50109"/>
    </source>
</evidence>
<proteinExistence type="predicted"/>
<feature type="signal peptide" evidence="6">
    <location>
        <begin position="1"/>
        <end position="19"/>
    </location>
</feature>
<keyword evidence="5" id="KW-0472">Membrane</keyword>
<dbReference type="InterPro" id="IPR011006">
    <property type="entry name" value="CheY-like_superfamily"/>
</dbReference>
<dbReference type="Gene3D" id="1.10.287.130">
    <property type="match status" value="1"/>
</dbReference>
<dbReference type="InterPro" id="IPR001789">
    <property type="entry name" value="Sig_transdc_resp-reg_receiver"/>
</dbReference>
<evidence type="ECO:0000256" key="4">
    <source>
        <dbReference type="PROSITE-ProRule" id="PRU00169"/>
    </source>
</evidence>
<accession>A0A366FPI4</accession>
<keyword evidence="3 4" id="KW-0597">Phosphoprotein</keyword>
<dbReference type="SUPFAM" id="SSF52172">
    <property type="entry name" value="CheY-like"/>
    <property type="match status" value="1"/>
</dbReference>
<dbReference type="PRINTS" id="PR00344">
    <property type="entry name" value="BCTRLSENSOR"/>
</dbReference>
<sequence>MTSSIVLLVAAAALGTAMAVRVDSATSWIEHTYQVRGLVGQAVIALQNAEISVRDGLLEGHGASGAAGARSTVNDNLSKLRQLVSDNPDQIRRLDEIVQLTGAYLSVLDRAATEGMSDPAAFNDLLARGDAEGPASRLRDLLAAFDAAEVDLLAARQQTAGRLQAILYGLLLLSLVSATIATIAVVTTSRSFVRQVQAQSAALIAETESRLRAESLLLQTQKLELVGQLTAGIAHDFNNLLTIVIGNLDTIRRRVEAGQAEPGRLARPAETALEGARRAAALTQKLLAFARRQPLAPRQLDLNRAVAAMSDVLVRTVGEAVKIETVLGAGLWPAFADPSQVDNAIVNLVVNARDAMPAGGHITIETANSSLDEHYVAQFGDVAPGQYVMLSVSDTGVGIAKDVLPRIFEPFFTTKEVGKGTGLGLAMIHGFVKQSKGHIRIYSEPGQGTAVKIYLPRMTAAAPLATTPASDAPPAGGAPPAKAGEVVLLVEDDAAVSDFARGALEELGYRVLAARDGGEGLALLTGPDRIDALFTDVVLPGGLNGRGLADEAGRLRPNLPTLFTTGYTRNAIVHDGRLDPDVRLITKPYTREDLARALRRAIDEAFPNPS</sequence>
<dbReference type="RefSeq" id="WP_170153077.1">
    <property type="nucleotide sequence ID" value="NZ_QNRK01000006.1"/>
</dbReference>
<dbReference type="Proteomes" id="UP000253529">
    <property type="component" value="Unassembled WGS sequence"/>
</dbReference>
<dbReference type="InterPro" id="IPR003661">
    <property type="entry name" value="HisK_dim/P_dom"/>
</dbReference>
<dbReference type="InterPro" id="IPR036097">
    <property type="entry name" value="HisK_dim/P_sf"/>
</dbReference>
<dbReference type="SUPFAM" id="SSF55874">
    <property type="entry name" value="ATPase domain of HSP90 chaperone/DNA topoisomerase II/histidine kinase"/>
    <property type="match status" value="1"/>
</dbReference>
<evidence type="ECO:0000256" key="2">
    <source>
        <dbReference type="ARBA" id="ARBA00012438"/>
    </source>
</evidence>
<dbReference type="Pfam" id="PF02518">
    <property type="entry name" value="HATPase_c"/>
    <property type="match status" value="1"/>
</dbReference>
<feature type="domain" description="Histidine kinase" evidence="7">
    <location>
        <begin position="232"/>
        <end position="459"/>
    </location>
</feature>
<dbReference type="Pfam" id="PF05227">
    <property type="entry name" value="CHASE3"/>
    <property type="match status" value="1"/>
</dbReference>
<evidence type="ECO:0000313" key="10">
    <source>
        <dbReference type="Proteomes" id="UP000253529"/>
    </source>
</evidence>
<dbReference type="SMART" id="SM00387">
    <property type="entry name" value="HATPase_c"/>
    <property type="match status" value="1"/>
</dbReference>
<feature type="transmembrane region" description="Helical" evidence="5">
    <location>
        <begin position="165"/>
        <end position="186"/>
    </location>
</feature>
<feature type="domain" description="Response regulatory" evidence="8">
    <location>
        <begin position="486"/>
        <end position="602"/>
    </location>
</feature>
<dbReference type="AlphaFoldDB" id="A0A366FPI4"/>
<dbReference type="SMART" id="SM00448">
    <property type="entry name" value="REC"/>
    <property type="match status" value="1"/>
</dbReference>
<gene>
    <name evidence="9" type="ORF">DFR50_1067</name>
</gene>
<keyword evidence="5" id="KW-0812">Transmembrane</keyword>
<keyword evidence="9" id="KW-0418">Kinase</keyword>